<keyword evidence="1" id="KW-0614">Plasmid</keyword>
<dbReference type="HOGENOM" id="CLU_3178859_0_0_3"/>
<dbReference type="KEGG" id="amr:AM1_E0223"/>
<accession>A8ZPQ6</accession>
<keyword evidence="2" id="KW-1185">Reference proteome</keyword>
<proteinExistence type="predicted"/>
<gene>
    <name evidence="1" type="ordered locus">AM1_E0223</name>
</gene>
<evidence type="ECO:0000313" key="1">
    <source>
        <dbReference type="EMBL" id="ABW32992.1"/>
    </source>
</evidence>
<dbReference type="Proteomes" id="UP000000268">
    <property type="component" value="Plasmid pREB5"/>
</dbReference>
<evidence type="ECO:0000313" key="2">
    <source>
        <dbReference type="Proteomes" id="UP000000268"/>
    </source>
</evidence>
<sequence length="46" mass="5153">MIAQRLTKVCTNQAANLFILIRGINRCFSSSDHIASDPETLDDLLF</sequence>
<organism evidence="1 2">
    <name type="scientific">Acaryochloris marina (strain MBIC 11017)</name>
    <dbReference type="NCBI Taxonomy" id="329726"/>
    <lineage>
        <taxon>Bacteria</taxon>
        <taxon>Bacillati</taxon>
        <taxon>Cyanobacteriota</taxon>
        <taxon>Cyanophyceae</taxon>
        <taxon>Acaryochloridales</taxon>
        <taxon>Acaryochloridaceae</taxon>
        <taxon>Acaryochloris</taxon>
    </lineage>
</organism>
<reference evidence="1 2" key="1">
    <citation type="journal article" date="2008" name="Proc. Natl. Acad. Sci. U.S.A.">
        <title>Niche adaptation and genome expansion in the chlorophyll d-producing cyanobacterium Acaryochloris marina.</title>
        <authorList>
            <person name="Swingley W.D."/>
            <person name="Chen M."/>
            <person name="Cheung P.C."/>
            <person name="Conrad A.L."/>
            <person name="Dejesa L.C."/>
            <person name="Hao J."/>
            <person name="Honchak B.M."/>
            <person name="Karbach L.E."/>
            <person name="Kurdoglu A."/>
            <person name="Lahiri S."/>
            <person name="Mastrian S.D."/>
            <person name="Miyashita H."/>
            <person name="Page L."/>
            <person name="Ramakrishna P."/>
            <person name="Satoh S."/>
            <person name="Sattley W.M."/>
            <person name="Shimada Y."/>
            <person name="Taylor H.L."/>
            <person name="Tomo T."/>
            <person name="Tsuchiya T."/>
            <person name="Wang Z.T."/>
            <person name="Raymond J."/>
            <person name="Mimuro M."/>
            <person name="Blankenship R.E."/>
            <person name="Touchman J.W."/>
        </authorList>
    </citation>
    <scope>NUCLEOTIDE SEQUENCE [LARGE SCALE GENOMIC DNA]</scope>
    <source>
        <strain evidence="2">MBIC 11017</strain>
        <plasmid evidence="2">Plasmid pREB5</plasmid>
    </source>
</reference>
<name>A8ZPQ6_ACAM1</name>
<dbReference type="EMBL" id="CP000842">
    <property type="protein sequence ID" value="ABW32992.1"/>
    <property type="molecule type" value="Genomic_DNA"/>
</dbReference>
<dbReference type="AlphaFoldDB" id="A8ZPQ6"/>
<geneLocation type="plasmid" evidence="1 2">
    <name>pREB5</name>
</geneLocation>
<protein>
    <submittedName>
        <fullName evidence="1">Uncharacterized protein</fullName>
    </submittedName>
</protein>